<comment type="similarity">
    <text evidence="3">Belongs to the WD repeat SEC31 family.</text>
</comment>
<sequence length="1189" mass="129905">MKLKEVDRTAMQAWSPAQNHPIYLATGTSAQQLDATFSTNASLEIFELDLSDPSLDMKSCATFSSSHRYHKLIWGPYKMDSKGDVSGVLIAGGENGNIILYDPSKIIAGDKEVVIAQNDKHTGPVRALDVNIFQTNLVASGANESEIYIWDLNNFATPMTPGAKTQPPEDISCIAWNRQVQHILASASPSGRATVWDLRKNEPIIKVSDHSNRMHCSGLAWHPDIATQMVLASEDDRLPVIQMWDLRFASSPLRVLENHARGILAIAWSMADPELLLSCGKDAKILCSNPNTGEVLYELPTNTQWCFDIQWCPRNPAVLSAASFDGRISVYSIMGGSTDGLRQKQVDKLSSSFGNLDPFGTGQPLPPLQIPQQTAQHSIVLPLKKPPKWIRRPVGASFSFGGKLVTFENVRMPSHQGAEQQQQQHHVFISQVVTEKEFLSRSDQLQQAVQSQGFINYCQKKIDASQTEFEKMCGPFEGKVNFEDDSRGKYLELLGYRKEDLGKKALKDSDQVAQSDGEESPAAEPPLLGEFLFFFFFHIILDKFALLTGNFESAVDLCLHDNRMADAIILAIAGGQELLARTQKKYFAKSQSKITRLITAVVMKNWKEIVGSCDLKNWREALAAVLTYAKPDEFAALCDLLGTRLENEGDSLLQTQACLCYICAGNVEKLVACWTKAQDGSHPLSLQDLIEKVVILRKAVQLTQAMDTSTVGVLLAAKMSQYANLLAAQGSIAAALAFLPDNTNQPNIVQLRDRLCRAQGEPVAGHESPKIPYEKQQLPKGRPGPVVGHHQMPRVQTQQYYPHGENPPPPGFIMHGNVNPNAAGQLPTSPGHMHTQVPPYPQPQPYQPAQPYPFGTGGSAMYRPQQPIAPPTSNAYPNTPYISSASSYSGQSQLYAAQHQASSPTSSPATSFPPPPSSGASFQHGGPGAPPSSSAYALPPGTTGTLPAASELPASQRTGPQNGWNDPPALNRVPKKKKMPENFMPPVPITSPIMNPLGDPQSQMLQQQPSAPIPLSSQSSFPQPHLSGGQPFHGIQQPLGQTGMPPSFSKPNIEGAPGAPIGNTFQHVQSLPTKKITKKPIPDEHLILKTTFEDLIQRCLSSATDPQTRRKLDDASKRLEFLYDKLREQTLSPTITSGLHSIARSIETRNYSEGLTMHTHIVSTSNFSETSAFMPVLKVVLTQANKLGV</sequence>
<dbReference type="PANTHER" id="PTHR13923:SF23">
    <property type="entry name" value="PROTEIN TRANSPORT PROTEIN SEC31A"/>
    <property type="match status" value="1"/>
</dbReference>
<dbReference type="Proteomes" id="UP000233180">
    <property type="component" value="Unassembled WGS sequence"/>
</dbReference>
<evidence type="ECO:0000313" key="21">
    <source>
        <dbReference type="Ensembl" id="ENSRBIP00000038335.1"/>
    </source>
</evidence>
<evidence type="ECO:0000256" key="13">
    <source>
        <dbReference type="ARBA" id="ARBA00025471"/>
    </source>
</evidence>
<dbReference type="GO" id="GO:0005789">
    <property type="term" value="C:endoplasmic reticulum membrane"/>
    <property type="evidence" value="ECO:0007669"/>
    <property type="project" value="UniProtKB-SubCell"/>
</dbReference>
<dbReference type="SMART" id="SM00320">
    <property type="entry name" value="WD40"/>
    <property type="match status" value="6"/>
</dbReference>
<feature type="compositionally biased region" description="Pro residues" evidence="19">
    <location>
        <begin position="838"/>
        <end position="851"/>
    </location>
</feature>
<dbReference type="InterPro" id="IPR015943">
    <property type="entry name" value="WD40/YVTN_repeat-like_dom_sf"/>
</dbReference>
<evidence type="ECO:0000256" key="15">
    <source>
        <dbReference type="ARBA" id="ARBA00041470"/>
    </source>
</evidence>
<reference evidence="21" key="2">
    <citation type="submission" date="2025-08" db="UniProtKB">
        <authorList>
            <consortium name="Ensembl"/>
        </authorList>
    </citation>
    <scope>IDENTIFICATION</scope>
</reference>
<feature type="compositionally biased region" description="Polar residues" evidence="19">
    <location>
        <begin position="953"/>
        <end position="964"/>
    </location>
</feature>
<dbReference type="FunFam" id="2.130.10.10:FF:000009">
    <property type="entry name" value="Protein transport protein Sec31A isoform A"/>
    <property type="match status" value="1"/>
</dbReference>
<comment type="subcellular location">
    <subcellularLocation>
        <location evidence="1">Cytoplasmic vesicle</location>
        <location evidence="1">COPII-coated vesicle membrane</location>
        <topology evidence="1">Peripheral membrane protein</topology>
        <orientation evidence="1">Cytoplasmic side</orientation>
    </subcellularLocation>
    <subcellularLocation>
        <location evidence="2">Endoplasmic reticulum membrane</location>
        <topology evidence="2">Peripheral membrane protein</topology>
    </subcellularLocation>
</comment>
<evidence type="ECO:0000256" key="10">
    <source>
        <dbReference type="ARBA" id="ARBA00022927"/>
    </source>
</evidence>
<dbReference type="FunFam" id="1.20.940.10:FF:000001">
    <property type="entry name" value="Protein transport protein Sec31A isoform A"/>
    <property type="match status" value="1"/>
</dbReference>
<dbReference type="Gene3D" id="2.130.10.10">
    <property type="entry name" value="YVTN repeat-like/Quinoprotein amine dehydrogenase"/>
    <property type="match status" value="1"/>
</dbReference>
<dbReference type="SUPFAM" id="SSF50978">
    <property type="entry name" value="WD40 repeat-like"/>
    <property type="match status" value="1"/>
</dbReference>
<evidence type="ECO:0000256" key="18">
    <source>
        <dbReference type="PROSITE-ProRule" id="PRU00221"/>
    </source>
</evidence>
<feature type="compositionally biased region" description="Low complexity" evidence="19">
    <location>
        <begin position="892"/>
        <end position="910"/>
    </location>
</feature>
<keyword evidence="22" id="KW-1185">Reference proteome</keyword>
<dbReference type="GO" id="GO:0007029">
    <property type="term" value="P:endoplasmic reticulum organization"/>
    <property type="evidence" value="ECO:0007669"/>
    <property type="project" value="TreeGrafter"/>
</dbReference>
<dbReference type="InterPro" id="IPR040251">
    <property type="entry name" value="SEC31-like"/>
</dbReference>
<reference evidence="21 22" key="1">
    <citation type="submission" date="2016-06" db="EMBL/GenBank/DDBJ databases">
        <title>Genome of Rhinopithecus bieti.</title>
        <authorList>
            <person name="Wu"/>
            <person name="C.-I. and Zhang"/>
            <person name="Y."/>
        </authorList>
    </citation>
    <scope>NUCLEOTIDE SEQUENCE</scope>
</reference>
<evidence type="ECO:0000256" key="6">
    <source>
        <dbReference type="ARBA" id="ARBA00022574"/>
    </source>
</evidence>
<evidence type="ECO:0000256" key="7">
    <source>
        <dbReference type="ARBA" id="ARBA00022737"/>
    </source>
</evidence>
<dbReference type="Pfam" id="PF12931">
    <property type="entry name" value="TPR_Sec16"/>
    <property type="match status" value="1"/>
</dbReference>
<evidence type="ECO:0000256" key="14">
    <source>
        <dbReference type="ARBA" id="ARBA00039468"/>
    </source>
</evidence>
<dbReference type="GO" id="GO:0090110">
    <property type="term" value="P:COPII-coated vesicle cargo loading"/>
    <property type="evidence" value="ECO:0007669"/>
    <property type="project" value="TreeGrafter"/>
</dbReference>
<feature type="domain" description="Sec16 Sec23-binding" evidence="20">
    <location>
        <begin position="545"/>
        <end position="736"/>
    </location>
</feature>
<evidence type="ECO:0000256" key="2">
    <source>
        <dbReference type="ARBA" id="ARBA00004406"/>
    </source>
</evidence>
<keyword evidence="8" id="KW-0256">Endoplasmic reticulum</keyword>
<evidence type="ECO:0000256" key="4">
    <source>
        <dbReference type="ARBA" id="ARBA00022448"/>
    </source>
</evidence>
<keyword evidence="12" id="KW-0968">Cytoplasmic vesicle</keyword>
<dbReference type="FunFam" id="1.25.40.1030:FF:000001">
    <property type="entry name" value="protein transport protein Sec31A isoform X3"/>
    <property type="match status" value="1"/>
</dbReference>
<feature type="compositionally biased region" description="Polar residues" evidence="19">
    <location>
        <begin position="1000"/>
        <end position="1022"/>
    </location>
</feature>
<dbReference type="GO" id="GO:0030127">
    <property type="term" value="C:COPII vesicle coat"/>
    <property type="evidence" value="ECO:0007669"/>
    <property type="project" value="TreeGrafter"/>
</dbReference>
<comment type="subunit">
    <text evidence="17">COPII is composed of at least 5 proteins: the SEC23/24 complex, the SEC13/31 complex and SAR1. SEC13 and SEC31 make a 2:2 tetramer that forms the edge element of the COPII outer coat. The tetramer self-assembles in multiple copies to form the complete polyhedral cage. Interacts (via WD 8) with SEC13. Interacts with PDCD6; interaction takes place in response to cytosolic calcium increase and leads to bridge together the BCR(KLHL12) complex and SEC31A, leading to monoubiquitination. Interacts with KLHL12.</text>
</comment>
<gene>
    <name evidence="21" type="primary">SEC31A</name>
</gene>
<feature type="repeat" description="WD" evidence="18">
    <location>
        <begin position="118"/>
        <end position="160"/>
    </location>
</feature>
<feature type="region of interest" description="Disordered" evidence="19">
    <location>
        <begin position="995"/>
        <end position="1065"/>
    </location>
</feature>
<keyword evidence="4" id="KW-0813">Transport</keyword>
<evidence type="ECO:0000256" key="3">
    <source>
        <dbReference type="ARBA" id="ARBA00009358"/>
    </source>
</evidence>
<evidence type="ECO:0000313" key="22">
    <source>
        <dbReference type="Proteomes" id="UP000233180"/>
    </source>
</evidence>
<dbReference type="PROSITE" id="PS50082">
    <property type="entry name" value="WD_REPEATS_2"/>
    <property type="match status" value="1"/>
</dbReference>
<keyword evidence="7" id="KW-0677">Repeat</keyword>
<comment type="function">
    <text evidence="13">Component of the coat protein complex II (COPII) which promotes the formation of transport vesicles from the endoplasmic reticulum (ER). The coat has two main functions, the physical deformation of the endoplasmic reticulum membrane into vesicles and the selection of cargo molecules.</text>
</comment>
<evidence type="ECO:0000256" key="11">
    <source>
        <dbReference type="ARBA" id="ARBA00023136"/>
    </source>
</evidence>
<keyword evidence="10" id="KW-0653">Protein transport</keyword>
<proteinExistence type="inferred from homology"/>
<protein>
    <recommendedName>
        <fullName evidence="14">Protein transport protein Sec31A</fullName>
    </recommendedName>
    <alternativeName>
        <fullName evidence="16">SEC31-like protein 1</fullName>
    </alternativeName>
    <alternativeName>
        <fullName evidence="15">SEC31-related protein A</fullName>
    </alternativeName>
</protein>
<evidence type="ECO:0000256" key="9">
    <source>
        <dbReference type="ARBA" id="ARBA00022892"/>
    </source>
</evidence>
<evidence type="ECO:0000256" key="12">
    <source>
        <dbReference type="ARBA" id="ARBA00023329"/>
    </source>
</evidence>
<organism evidence="21 22">
    <name type="scientific">Rhinopithecus bieti</name>
    <name type="common">Black snub-nosed monkey</name>
    <name type="synonym">Pygathrix bieti</name>
    <dbReference type="NCBI Taxonomy" id="61621"/>
    <lineage>
        <taxon>Eukaryota</taxon>
        <taxon>Metazoa</taxon>
        <taxon>Chordata</taxon>
        <taxon>Craniata</taxon>
        <taxon>Vertebrata</taxon>
        <taxon>Euteleostomi</taxon>
        <taxon>Mammalia</taxon>
        <taxon>Eutheria</taxon>
        <taxon>Euarchontoglires</taxon>
        <taxon>Primates</taxon>
        <taxon>Haplorrhini</taxon>
        <taxon>Catarrhini</taxon>
        <taxon>Cercopithecidae</taxon>
        <taxon>Colobinae</taxon>
        <taxon>Rhinopithecus</taxon>
    </lineage>
</organism>
<evidence type="ECO:0000256" key="19">
    <source>
        <dbReference type="SAM" id="MobiDB-lite"/>
    </source>
</evidence>
<dbReference type="InterPro" id="IPR001680">
    <property type="entry name" value="WD40_rpt"/>
</dbReference>
<dbReference type="GO" id="GO:0005198">
    <property type="term" value="F:structural molecule activity"/>
    <property type="evidence" value="ECO:0007669"/>
    <property type="project" value="TreeGrafter"/>
</dbReference>
<reference evidence="21" key="3">
    <citation type="submission" date="2025-09" db="UniProtKB">
        <authorList>
            <consortium name="Ensembl"/>
        </authorList>
    </citation>
    <scope>IDENTIFICATION</scope>
</reference>
<name>A0A2K6MRD1_RHIBE</name>
<feature type="region of interest" description="Disordered" evidence="19">
    <location>
        <begin position="761"/>
        <end position="788"/>
    </location>
</feature>
<keyword evidence="6 18" id="KW-0853">WD repeat</keyword>
<feature type="compositionally biased region" description="Low complexity" evidence="19">
    <location>
        <begin position="931"/>
        <end position="941"/>
    </location>
</feature>
<dbReference type="Gene3D" id="1.20.940.10">
    <property type="entry name" value="Functional domain of the splicing factor Prp18"/>
    <property type="match status" value="1"/>
</dbReference>
<evidence type="ECO:0000256" key="17">
    <source>
        <dbReference type="ARBA" id="ARBA00062896"/>
    </source>
</evidence>
<dbReference type="GO" id="GO:0070971">
    <property type="term" value="C:endoplasmic reticulum exit site"/>
    <property type="evidence" value="ECO:0007669"/>
    <property type="project" value="TreeGrafter"/>
</dbReference>
<dbReference type="PANTHER" id="PTHR13923">
    <property type="entry name" value="SEC31-RELATED PROTEIN"/>
    <property type="match status" value="1"/>
</dbReference>
<dbReference type="AlphaFoldDB" id="A0A2K6MRD1"/>
<dbReference type="InterPro" id="IPR024298">
    <property type="entry name" value="Sec16_Sec23-bd"/>
</dbReference>
<dbReference type="Gene3D" id="1.25.40.1030">
    <property type="match status" value="1"/>
</dbReference>
<keyword evidence="9" id="KW-0931">ER-Golgi transport</keyword>
<feature type="region of interest" description="Disordered" evidence="19">
    <location>
        <begin position="822"/>
        <end position="877"/>
    </location>
</feature>
<evidence type="ECO:0000256" key="16">
    <source>
        <dbReference type="ARBA" id="ARBA00043112"/>
    </source>
</evidence>
<evidence type="ECO:0000259" key="20">
    <source>
        <dbReference type="Pfam" id="PF12931"/>
    </source>
</evidence>
<evidence type="ECO:0000256" key="5">
    <source>
        <dbReference type="ARBA" id="ARBA00022490"/>
    </source>
</evidence>
<evidence type="ECO:0000256" key="8">
    <source>
        <dbReference type="ARBA" id="ARBA00022824"/>
    </source>
</evidence>
<dbReference type="InterPro" id="IPR036322">
    <property type="entry name" value="WD40_repeat_dom_sf"/>
</dbReference>
<accession>A0A2K6MRD1</accession>
<dbReference type="GO" id="GO:0015031">
    <property type="term" value="P:protein transport"/>
    <property type="evidence" value="ECO:0007669"/>
    <property type="project" value="UniProtKB-KW"/>
</dbReference>
<keyword evidence="11" id="KW-0472">Membrane</keyword>
<dbReference type="Ensembl" id="ENSRBIT00000062353.1">
    <property type="protein sequence ID" value="ENSRBIP00000038335.1"/>
    <property type="gene ID" value="ENSRBIG00000042454.1"/>
</dbReference>
<feature type="region of interest" description="Disordered" evidence="19">
    <location>
        <begin position="892"/>
        <end position="983"/>
    </location>
</feature>
<dbReference type="GeneTree" id="ENSGT00390000003175"/>
<evidence type="ECO:0000256" key="1">
    <source>
        <dbReference type="ARBA" id="ARBA00004299"/>
    </source>
</evidence>
<keyword evidence="5" id="KW-0963">Cytoplasm</keyword>